<dbReference type="Gene3D" id="3.10.20.30">
    <property type="match status" value="1"/>
</dbReference>
<dbReference type="PANTHER" id="PTHR42895">
    <property type="entry name" value="IRON-SULFUR CLUSTER-BINDING PROTEIN-RELATED"/>
    <property type="match status" value="1"/>
</dbReference>
<dbReference type="InterPro" id="IPR052911">
    <property type="entry name" value="Corrinoid_activation_enz"/>
</dbReference>
<dbReference type="InterPro" id="IPR036010">
    <property type="entry name" value="2Fe-2S_ferredoxin-like_sf"/>
</dbReference>
<dbReference type="CDD" id="cd00207">
    <property type="entry name" value="fer2"/>
    <property type="match status" value="1"/>
</dbReference>
<dbReference type="Gene3D" id="3.30.420.480">
    <property type="entry name" value="Domain of unknown function (DUF4445)"/>
    <property type="match status" value="1"/>
</dbReference>
<dbReference type="InterPro" id="IPR012675">
    <property type="entry name" value="Beta-grasp_dom_sf"/>
</dbReference>
<dbReference type="OrthoDB" id="9810588at2"/>
<name>A0A4R6LU84_9FIRM</name>
<comment type="caution">
    <text evidence="2">The sequence shown here is derived from an EMBL/GenBank/DDBJ whole genome shotgun (WGS) entry which is preliminary data.</text>
</comment>
<evidence type="ECO:0000259" key="1">
    <source>
        <dbReference type="PROSITE" id="PS51085"/>
    </source>
</evidence>
<dbReference type="Pfam" id="PF14574">
    <property type="entry name" value="RACo_C_ter"/>
    <property type="match status" value="1"/>
</dbReference>
<reference evidence="2 3" key="1">
    <citation type="submission" date="2019-03" db="EMBL/GenBank/DDBJ databases">
        <title>Subsurface microbial communities from deep shales in Ohio and West Virginia, USA.</title>
        <authorList>
            <person name="Wrighton K."/>
        </authorList>
    </citation>
    <scope>NUCLEOTIDE SEQUENCE [LARGE SCALE GENOMIC DNA]</scope>
    <source>
        <strain evidence="2 3">MA284_T2</strain>
    </source>
</reference>
<dbReference type="PROSITE" id="PS51085">
    <property type="entry name" value="2FE2S_FER_2"/>
    <property type="match status" value="1"/>
</dbReference>
<dbReference type="SUPFAM" id="SSF54292">
    <property type="entry name" value="2Fe-2S ferredoxin-like"/>
    <property type="match status" value="1"/>
</dbReference>
<organism evidence="2 3">
    <name type="scientific">Halanaerobium saccharolyticum</name>
    <dbReference type="NCBI Taxonomy" id="43595"/>
    <lineage>
        <taxon>Bacteria</taxon>
        <taxon>Bacillati</taxon>
        <taxon>Bacillota</taxon>
        <taxon>Clostridia</taxon>
        <taxon>Halanaerobiales</taxon>
        <taxon>Halanaerobiaceae</taxon>
        <taxon>Halanaerobium</taxon>
    </lineage>
</organism>
<dbReference type="InterPro" id="IPR027980">
    <property type="entry name" value="RACo_C"/>
</dbReference>
<evidence type="ECO:0000313" key="3">
    <source>
        <dbReference type="Proteomes" id="UP000295064"/>
    </source>
</evidence>
<dbReference type="InterPro" id="IPR001041">
    <property type="entry name" value="2Fe-2S_ferredoxin-type"/>
</dbReference>
<sequence length="573" mass="62885">MLDVTFKNNDLTVEVEAGTKLAECIRKAGLSIETPCNGMGKCGKCQVKVIGEVSNPSFEEEKFIIGKEGVRLACLARATGPVEIELLASQNKLQSIDKQYFIDTEVNSEVKKVSLPIIDQDSGRPYLEELNYQLASIELYTKLGKLERDKISDLTGILYNDEIIDLNQGDILGLALDIGTTGLTVYLVDLETGVILNKISDLNPQTEFGGDVLSRISYCINQETGAADLKDMTLTKINQIIDELVTDEYNKDNIYRLIVAGNTTMLHLFLGVNPASIARSPYRPIFLEKLDFKAKELGIKINKNAEVSLLPSVSGYVGADIIAGVVATEFDSRKTPTIFIDIGTNGEIVVISDDKMAATSTAAGPALEGMNIACGCRAEVGAIEAFSIDDNFNISYKTIANKKAKGICGSGLIDITANLVNRKIILKNGRFNKNLNKKLKARLRDKKFYITEDIYISQKDIRQIQLAKGAIATGVKMLLEEIGISIVNVKEVIIAGSFGYHINPESIKEVGFIPEGFSGEITFVGNSSAQGARQALVNTNVLDKMVELRKKIMVLELSRKEDFQDYFIKELNF</sequence>
<dbReference type="PANTHER" id="PTHR42895:SF2">
    <property type="entry name" value="IRON-SULFUR CLUSTER PROTEIN"/>
    <property type="match status" value="1"/>
</dbReference>
<feature type="domain" description="2Fe-2S ferredoxin-type" evidence="1">
    <location>
        <begin position="2"/>
        <end position="90"/>
    </location>
</feature>
<accession>A0A4R6LU84</accession>
<dbReference type="Pfam" id="PF17651">
    <property type="entry name" value="Raco_middle"/>
    <property type="match status" value="1"/>
</dbReference>
<gene>
    <name evidence="2" type="ORF">DFR79_11077</name>
</gene>
<dbReference type="GO" id="GO:0051536">
    <property type="term" value="F:iron-sulfur cluster binding"/>
    <property type="evidence" value="ECO:0007669"/>
    <property type="project" value="InterPro"/>
</dbReference>
<dbReference type="InterPro" id="IPR041414">
    <property type="entry name" value="Raco-like_middle"/>
</dbReference>
<dbReference type="Proteomes" id="UP000295064">
    <property type="component" value="Unassembled WGS sequence"/>
</dbReference>
<dbReference type="RefSeq" id="WP_133514979.1">
    <property type="nucleotide sequence ID" value="NZ_SNWX01000010.1"/>
</dbReference>
<proteinExistence type="predicted"/>
<dbReference type="Pfam" id="PF00111">
    <property type="entry name" value="Fer2"/>
    <property type="match status" value="1"/>
</dbReference>
<protein>
    <submittedName>
        <fullName evidence="2">Uncharacterized 2Fe-2S/4Fe-4S cluster protein (DUF4445 family)</fullName>
    </submittedName>
</protein>
<dbReference type="AlphaFoldDB" id="A0A4R6LU84"/>
<dbReference type="EMBL" id="SNWX01000010">
    <property type="protein sequence ID" value="TDO90118.1"/>
    <property type="molecule type" value="Genomic_DNA"/>
</dbReference>
<evidence type="ECO:0000313" key="2">
    <source>
        <dbReference type="EMBL" id="TDO90118.1"/>
    </source>
</evidence>
<dbReference type="InterPro" id="IPR042259">
    <property type="entry name" value="Raco-like_middle_sf"/>
</dbReference>